<evidence type="ECO:0000313" key="2">
    <source>
        <dbReference type="Proteomes" id="UP001155483"/>
    </source>
</evidence>
<accession>A0A9X3BJ70</accession>
<dbReference type="AlphaFoldDB" id="A0A9X3BJ70"/>
<reference evidence="1" key="1">
    <citation type="submission" date="2022-09" db="EMBL/GenBank/DDBJ databases">
        <authorList>
            <person name="Yuan C."/>
            <person name="Ke Z."/>
        </authorList>
    </citation>
    <scope>NUCLEOTIDE SEQUENCE</scope>
    <source>
        <strain evidence="1">LB-8</strain>
    </source>
</reference>
<proteinExistence type="predicted"/>
<organism evidence="1 2">
    <name type="scientific">Paraflavisolibacter caeni</name>
    <dbReference type="NCBI Taxonomy" id="2982496"/>
    <lineage>
        <taxon>Bacteria</taxon>
        <taxon>Pseudomonadati</taxon>
        <taxon>Bacteroidota</taxon>
        <taxon>Chitinophagia</taxon>
        <taxon>Chitinophagales</taxon>
        <taxon>Chitinophagaceae</taxon>
        <taxon>Paraflavisolibacter</taxon>
    </lineage>
</organism>
<evidence type="ECO:0000313" key="1">
    <source>
        <dbReference type="EMBL" id="MCU7552427.1"/>
    </source>
</evidence>
<reference evidence="1" key="2">
    <citation type="submission" date="2023-04" db="EMBL/GenBank/DDBJ databases">
        <title>Paracnuella aquatica gen. nov., sp. nov., a member of the family Chitinophagaceae isolated from a hot spring.</title>
        <authorList>
            <person name="Wang C."/>
        </authorList>
    </citation>
    <scope>NUCLEOTIDE SEQUENCE</scope>
    <source>
        <strain evidence="1">LB-8</strain>
    </source>
</reference>
<gene>
    <name evidence="1" type="ORF">OCK74_25130</name>
</gene>
<sequence>MKHYLLLIVIVIFSPQNLKAQKDTTQKNNLNSDIDYDELFNELDGFLDSLTKPRNFTIVSIGIGNRVFNYKSASSAYLTPDKNLALSPSLGYFSKSGLGINAAAAIVKENKGLNAYQWSATASYDYLKNPGFLTGLSYTRFFTKDSLNFYTSPLQNEVYTYFSYRYTWLKPSISASYGWGSRTEVEKREDQIKLLKRLRNVDQISRVESIRDFNLNFSLRHDFYWLDVLVSDDFVRFTPQLSVTAGTQNYGFNQSITTNNNKKLMNGNRFFGPQNYSLDQTTKFQPLSLTAFLKSEFSKDKFFFQPQLMFDYYLPKAAQKFTTSFMISSGFLF</sequence>
<keyword evidence="2" id="KW-1185">Reference proteome</keyword>
<dbReference type="RefSeq" id="WP_279299864.1">
    <property type="nucleotide sequence ID" value="NZ_JAOTIF010000034.1"/>
</dbReference>
<dbReference type="EMBL" id="JAOTIF010000034">
    <property type="protein sequence ID" value="MCU7552427.1"/>
    <property type="molecule type" value="Genomic_DNA"/>
</dbReference>
<comment type="caution">
    <text evidence="1">The sequence shown here is derived from an EMBL/GenBank/DDBJ whole genome shotgun (WGS) entry which is preliminary data.</text>
</comment>
<dbReference type="Proteomes" id="UP001155483">
    <property type="component" value="Unassembled WGS sequence"/>
</dbReference>
<protein>
    <submittedName>
        <fullName evidence="1">Uncharacterized protein</fullName>
    </submittedName>
</protein>
<name>A0A9X3BJ70_9BACT</name>